<feature type="transmembrane region" description="Helical" evidence="2">
    <location>
        <begin position="59"/>
        <end position="79"/>
    </location>
</feature>
<feature type="compositionally biased region" description="Low complexity" evidence="1">
    <location>
        <begin position="1"/>
        <end position="11"/>
    </location>
</feature>
<accession>A0ABM7RGJ6</accession>
<keyword evidence="4" id="KW-1185">Reference proteome</keyword>
<sequence>MDPAGSSDSSPPGLPPPPPKIETGKLWLSLLLPQGFLVASVILMLLPEFGIPHGGIIESFAIGGLQLFWISGIICWVKFGQVVNRRFQGTGAVLMILGYPIAQVSVGLALFFGICMAGMALA</sequence>
<feature type="region of interest" description="Disordered" evidence="1">
    <location>
        <begin position="1"/>
        <end position="20"/>
    </location>
</feature>
<evidence type="ECO:0000313" key="4">
    <source>
        <dbReference type="Proteomes" id="UP001374893"/>
    </source>
</evidence>
<dbReference type="EMBL" id="AP024702">
    <property type="protein sequence ID" value="BCX48416.1"/>
    <property type="molecule type" value="Genomic_DNA"/>
</dbReference>
<dbReference type="RefSeq" id="WP_338684624.1">
    <property type="nucleotide sequence ID" value="NZ_AP024702.1"/>
</dbReference>
<evidence type="ECO:0000256" key="2">
    <source>
        <dbReference type="SAM" id="Phobius"/>
    </source>
</evidence>
<evidence type="ECO:0000256" key="1">
    <source>
        <dbReference type="SAM" id="MobiDB-lite"/>
    </source>
</evidence>
<feature type="transmembrane region" description="Helical" evidence="2">
    <location>
        <begin position="26"/>
        <end position="47"/>
    </location>
</feature>
<dbReference type="Proteomes" id="UP001374893">
    <property type="component" value="Chromosome"/>
</dbReference>
<evidence type="ECO:0000313" key="3">
    <source>
        <dbReference type="EMBL" id="BCX48416.1"/>
    </source>
</evidence>
<feature type="transmembrane region" description="Helical" evidence="2">
    <location>
        <begin position="99"/>
        <end position="121"/>
    </location>
</feature>
<organism evidence="3 4">
    <name type="scientific">Haloferula helveola</name>
    <dbReference type="NCBI Taxonomy" id="490095"/>
    <lineage>
        <taxon>Bacteria</taxon>
        <taxon>Pseudomonadati</taxon>
        <taxon>Verrucomicrobiota</taxon>
        <taxon>Verrucomicrobiia</taxon>
        <taxon>Verrucomicrobiales</taxon>
        <taxon>Verrucomicrobiaceae</taxon>
        <taxon>Haloferula</taxon>
    </lineage>
</organism>
<keyword evidence="2" id="KW-0472">Membrane</keyword>
<proteinExistence type="predicted"/>
<reference evidence="3 4" key="1">
    <citation type="submission" date="2021-06" db="EMBL/GenBank/DDBJ databases">
        <title>Complete genome of Haloferula helveola possessing various polysaccharide degrading enzymes.</title>
        <authorList>
            <person name="Takami H."/>
            <person name="Huang C."/>
            <person name="Hamasaki K."/>
        </authorList>
    </citation>
    <scope>NUCLEOTIDE SEQUENCE [LARGE SCALE GENOMIC DNA]</scope>
    <source>
        <strain evidence="3 4">CN-1</strain>
    </source>
</reference>
<keyword evidence="2" id="KW-1133">Transmembrane helix</keyword>
<protein>
    <submittedName>
        <fullName evidence="3">Uncharacterized protein</fullName>
    </submittedName>
</protein>
<keyword evidence="2" id="KW-0812">Transmembrane</keyword>
<gene>
    <name evidence="3" type="ORF">HAHE_23240</name>
</gene>
<name>A0ABM7RGJ6_9BACT</name>